<dbReference type="CDD" id="cd01347">
    <property type="entry name" value="ligand_gated_channel"/>
    <property type="match status" value="1"/>
</dbReference>
<dbReference type="AlphaFoldDB" id="A0A1E8FHM3"/>
<sequence length="906" mass="100004">MKSNYHKKTMLAMLIGASLNMTANAQENASASEDTADVEIIQVSGLRGSNLRTLNNKRYSATIVDGISSEELGKFPDQNVAESLQRITGISIDRSGGEGRFITVRGLGPEFNSVLYNGRVLATENSGREFSFDILAAEAISGANAYKSSTSDLISGGIGATVNLTTAKPMDTEGTQAAFSVKSTYDTLAEEYSPQVSGVYSYSNDTFGALVSLNYVNRSYRVQEAITDGWIERDFSYIPNQEGPGDYTRVMAPRNYDFRDDAGERERIGGTVVIQARPNDDILLTADILYSKFTVDSSVMSAASWTHDWVAGFDSAYVDENNTMLAYSYADDVAGLSSDFVQQAFNRPTETRQVGLNMEWFATEELELTFDVSYSDAVNDAGGTGQFVIAGMPNANPRYDYTNGGDYGSISYDNAMSASALRAHSLYFSGTDVDDKMSQFKIDGKYTLGLDYADIIHFGVYGSSRTKGRQDYDNGTNGNVFSGYNADVPDEIFHGVNQGGFLSGGVPSTWFTFDPFEYADYLWSESSIQENVIDAGSQYADTIEIRRQLGGPYARPNRNSVASVSEDVVEAYFRVDINTEVADMPLTGNFGLRYSYTDIEATGYSALVTDIVPVQGDDTLLNLTLSDTMRLSETNDYDYWLPSVNLKLDVTDEHVVRFSASQSIARPTLTRMTPGLSGYNGRLNASTAYGGNPQLLPYESTNFDLAWTWYYGEASYAGISAFRKRVDNFISSITLPEDILPGNEYGEFNVTRERNAEAANITGLELAVLHTFESGFGVQANYTFVDSDDDFDPNNNVETFALEGLSDSYNLIAFYEKDAIQVRIAYNWRDEYLARAVGGYSQPEMVEAYGQLDFTATYDVNENLSIFVDGTNILDNESRRFSIYKERLLNFQSTGARFSLGARYTF</sequence>
<evidence type="ECO:0000259" key="12">
    <source>
        <dbReference type="Pfam" id="PF07715"/>
    </source>
</evidence>
<feature type="domain" description="TonB-dependent receptor-like beta-barrel" evidence="11">
    <location>
        <begin position="399"/>
        <end position="873"/>
    </location>
</feature>
<dbReference type="Pfam" id="PF00593">
    <property type="entry name" value="TonB_dep_Rec_b-barrel"/>
    <property type="match status" value="1"/>
</dbReference>
<dbReference type="PANTHER" id="PTHR40980:SF3">
    <property type="entry name" value="TONB-DEPENDENT RECEPTOR-LIKE BETA-BARREL DOMAIN-CONTAINING PROTEIN"/>
    <property type="match status" value="1"/>
</dbReference>
<comment type="similarity">
    <text evidence="8 9">Belongs to the TonB-dependent receptor family.</text>
</comment>
<dbReference type="InterPro" id="IPR000531">
    <property type="entry name" value="Beta-barrel_TonB"/>
</dbReference>
<protein>
    <recommendedName>
        <fullName evidence="15">TonB-dependent receptor</fullName>
    </recommendedName>
</protein>
<dbReference type="InterPro" id="IPR036942">
    <property type="entry name" value="Beta-barrel_TonB_sf"/>
</dbReference>
<evidence type="ECO:0000259" key="11">
    <source>
        <dbReference type="Pfam" id="PF00593"/>
    </source>
</evidence>
<name>A0A1E8FHM3_9ALTE</name>
<keyword evidence="14" id="KW-1185">Reference proteome</keyword>
<dbReference type="RefSeq" id="WP_070175186.1">
    <property type="nucleotide sequence ID" value="NZ_BMJR01000006.1"/>
</dbReference>
<dbReference type="STRING" id="1856405.BFC17_11785"/>
<evidence type="ECO:0000256" key="10">
    <source>
        <dbReference type="SAM" id="SignalP"/>
    </source>
</evidence>
<evidence type="ECO:0000313" key="13">
    <source>
        <dbReference type="EMBL" id="OFI35442.1"/>
    </source>
</evidence>
<evidence type="ECO:0000313" key="14">
    <source>
        <dbReference type="Proteomes" id="UP000176037"/>
    </source>
</evidence>
<dbReference type="NCBIfam" id="TIGR01782">
    <property type="entry name" value="TonB-Xanth-Caul"/>
    <property type="match status" value="1"/>
</dbReference>
<dbReference type="Gene3D" id="2.40.170.20">
    <property type="entry name" value="TonB-dependent receptor, beta-barrel domain"/>
    <property type="match status" value="1"/>
</dbReference>
<dbReference type="Pfam" id="PF07715">
    <property type="entry name" value="Plug"/>
    <property type="match status" value="1"/>
</dbReference>
<keyword evidence="2 8" id="KW-0813">Transport</keyword>
<dbReference type="InterPro" id="IPR012910">
    <property type="entry name" value="Plug_dom"/>
</dbReference>
<dbReference type="SUPFAM" id="SSF56935">
    <property type="entry name" value="Porins"/>
    <property type="match status" value="1"/>
</dbReference>
<evidence type="ECO:0000256" key="2">
    <source>
        <dbReference type="ARBA" id="ARBA00022448"/>
    </source>
</evidence>
<feature type="domain" description="TonB-dependent receptor plug" evidence="12">
    <location>
        <begin position="58"/>
        <end position="159"/>
    </location>
</feature>
<keyword evidence="7 8" id="KW-0998">Cell outer membrane</keyword>
<dbReference type="InterPro" id="IPR039426">
    <property type="entry name" value="TonB-dep_rcpt-like"/>
</dbReference>
<evidence type="ECO:0000256" key="6">
    <source>
        <dbReference type="ARBA" id="ARBA00023136"/>
    </source>
</evidence>
<evidence type="ECO:0000256" key="9">
    <source>
        <dbReference type="RuleBase" id="RU003357"/>
    </source>
</evidence>
<keyword evidence="10" id="KW-0732">Signal</keyword>
<accession>A0A1E8FHM3</accession>
<evidence type="ECO:0000256" key="8">
    <source>
        <dbReference type="PROSITE-ProRule" id="PRU01360"/>
    </source>
</evidence>
<evidence type="ECO:0008006" key="15">
    <source>
        <dbReference type="Google" id="ProtNLM"/>
    </source>
</evidence>
<organism evidence="13 14">
    <name type="scientific">Alteromonas lipolytica</name>
    <dbReference type="NCBI Taxonomy" id="1856405"/>
    <lineage>
        <taxon>Bacteria</taxon>
        <taxon>Pseudomonadati</taxon>
        <taxon>Pseudomonadota</taxon>
        <taxon>Gammaproteobacteria</taxon>
        <taxon>Alteromonadales</taxon>
        <taxon>Alteromonadaceae</taxon>
        <taxon>Alteromonas/Salinimonas group</taxon>
        <taxon>Alteromonas</taxon>
    </lineage>
</organism>
<dbReference type="OrthoDB" id="8727862at2"/>
<keyword evidence="3 8" id="KW-1134">Transmembrane beta strand</keyword>
<dbReference type="InterPro" id="IPR010104">
    <property type="entry name" value="TonB_rcpt_bac"/>
</dbReference>
<evidence type="ECO:0000256" key="1">
    <source>
        <dbReference type="ARBA" id="ARBA00004571"/>
    </source>
</evidence>
<feature type="signal peptide" evidence="10">
    <location>
        <begin position="1"/>
        <end position="25"/>
    </location>
</feature>
<dbReference type="GO" id="GO:0009279">
    <property type="term" value="C:cell outer membrane"/>
    <property type="evidence" value="ECO:0007669"/>
    <property type="project" value="UniProtKB-SubCell"/>
</dbReference>
<dbReference type="PROSITE" id="PS52016">
    <property type="entry name" value="TONB_DEPENDENT_REC_3"/>
    <property type="match status" value="1"/>
</dbReference>
<dbReference type="Gene3D" id="2.170.130.10">
    <property type="entry name" value="TonB-dependent receptor, plug domain"/>
    <property type="match status" value="1"/>
</dbReference>
<proteinExistence type="inferred from homology"/>
<gene>
    <name evidence="13" type="ORF">BFC17_11785</name>
</gene>
<evidence type="ECO:0000256" key="3">
    <source>
        <dbReference type="ARBA" id="ARBA00022452"/>
    </source>
</evidence>
<dbReference type="EMBL" id="MJIC01000009">
    <property type="protein sequence ID" value="OFI35442.1"/>
    <property type="molecule type" value="Genomic_DNA"/>
</dbReference>
<dbReference type="Proteomes" id="UP000176037">
    <property type="component" value="Unassembled WGS sequence"/>
</dbReference>
<keyword evidence="6 8" id="KW-0472">Membrane</keyword>
<keyword evidence="4 8" id="KW-0812">Transmembrane</keyword>
<evidence type="ECO:0000256" key="4">
    <source>
        <dbReference type="ARBA" id="ARBA00022692"/>
    </source>
</evidence>
<dbReference type="PANTHER" id="PTHR40980">
    <property type="entry name" value="PLUG DOMAIN-CONTAINING PROTEIN"/>
    <property type="match status" value="1"/>
</dbReference>
<keyword evidence="5 9" id="KW-0798">TonB box</keyword>
<reference evidence="13 14" key="1">
    <citation type="submission" date="2016-09" db="EMBL/GenBank/DDBJ databases">
        <title>Alteromonas lipolytica, a new species isolated from sea water.</title>
        <authorList>
            <person name="Wu Y.-H."/>
            <person name="Cheng H."/>
            <person name="Xu X.-W."/>
        </authorList>
    </citation>
    <scope>NUCLEOTIDE SEQUENCE [LARGE SCALE GENOMIC DNA]</scope>
    <source>
        <strain evidence="13 14">JW12</strain>
    </source>
</reference>
<comment type="caution">
    <text evidence="13">The sequence shown here is derived from an EMBL/GenBank/DDBJ whole genome shotgun (WGS) entry which is preliminary data.</text>
</comment>
<evidence type="ECO:0000256" key="7">
    <source>
        <dbReference type="ARBA" id="ARBA00023237"/>
    </source>
</evidence>
<dbReference type="InterPro" id="IPR037066">
    <property type="entry name" value="Plug_dom_sf"/>
</dbReference>
<feature type="chain" id="PRO_5009214256" description="TonB-dependent receptor" evidence="10">
    <location>
        <begin position="26"/>
        <end position="906"/>
    </location>
</feature>
<evidence type="ECO:0000256" key="5">
    <source>
        <dbReference type="ARBA" id="ARBA00023077"/>
    </source>
</evidence>
<comment type="subcellular location">
    <subcellularLocation>
        <location evidence="1 8">Cell outer membrane</location>
        <topology evidence="1 8">Multi-pass membrane protein</topology>
    </subcellularLocation>
</comment>